<dbReference type="EMBL" id="RBNL01004542">
    <property type="protein sequence ID" value="RML30163.1"/>
    <property type="molecule type" value="Genomic_DNA"/>
</dbReference>
<sequence>MTSTPLSREDNDAPAQPVNSATRVATASFIGTAIEFY</sequence>
<dbReference type="AlphaFoldDB" id="A0A3M2UT78"/>
<proteinExistence type="predicted"/>
<feature type="region of interest" description="Disordered" evidence="1">
    <location>
        <begin position="1"/>
        <end position="22"/>
    </location>
</feature>
<comment type="caution">
    <text evidence="2">The sequence shown here is derived from an EMBL/GenBank/DDBJ whole genome shotgun (WGS) entry which is preliminary data.</text>
</comment>
<gene>
    <name evidence="2" type="ORF">APX70_08429</name>
</gene>
<dbReference type="Proteomes" id="UP000282378">
    <property type="component" value="Unassembled WGS sequence"/>
</dbReference>
<evidence type="ECO:0000313" key="2">
    <source>
        <dbReference type="EMBL" id="RML30163.1"/>
    </source>
</evidence>
<organism evidence="2 3">
    <name type="scientific">Pseudomonas syringae pv. maculicola</name>
    <dbReference type="NCBI Taxonomy" id="59511"/>
    <lineage>
        <taxon>Bacteria</taxon>
        <taxon>Pseudomonadati</taxon>
        <taxon>Pseudomonadota</taxon>
        <taxon>Gammaproteobacteria</taxon>
        <taxon>Pseudomonadales</taxon>
        <taxon>Pseudomonadaceae</taxon>
        <taxon>Pseudomonas</taxon>
    </lineage>
</organism>
<accession>A0A3M2UT78</accession>
<evidence type="ECO:0000313" key="3">
    <source>
        <dbReference type="Proteomes" id="UP000282378"/>
    </source>
</evidence>
<protein>
    <submittedName>
        <fullName evidence="2">Uncharacterized protein</fullName>
    </submittedName>
</protein>
<feature type="non-terminal residue" evidence="2">
    <location>
        <position position="37"/>
    </location>
</feature>
<evidence type="ECO:0000256" key="1">
    <source>
        <dbReference type="SAM" id="MobiDB-lite"/>
    </source>
</evidence>
<name>A0A3M2UT78_PSEYM</name>
<reference evidence="2 3" key="1">
    <citation type="submission" date="2018-08" db="EMBL/GenBank/DDBJ databases">
        <title>Recombination of ecologically and evolutionarily significant loci maintains genetic cohesion in the Pseudomonas syringae species complex.</title>
        <authorList>
            <person name="Dillon M."/>
            <person name="Thakur S."/>
            <person name="Almeida R.N.D."/>
            <person name="Weir B.S."/>
            <person name="Guttman D.S."/>
        </authorList>
    </citation>
    <scope>NUCLEOTIDE SEQUENCE [LARGE SCALE GENOMIC DNA]</scope>
    <source>
        <strain evidence="2 3">88_10</strain>
    </source>
</reference>